<organism evidence="2 3">
    <name type="scientific">Naumovozyma dairenensis (strain ATCC 10597 / BCRC 20456 / CBS 421 / NBRC 0211 / NRRL Y-12639)</name>
    <name type="common">Saccharomyces dairenensis</name>
    <dbReference type="NCBI Taxonomy" id="1071378"/>
    <lineage>
        <taxon>Eukaryota</taxon>
        <taxon>Fungi</taxon>
        <taxon>Dikarya</taxon>
        <taxon>Ascomycota</taxon>
        <taxon>Saccharomycotina</taxon>
        <taxon>Saccharomycetes</taxon>
        <taxon>Saccharomycetales</taxon>
        <taxon>Saccharomycetaceae</taxon>
        <taxon>Naumovozyma</taxon>
    </lineage>
</organism>
<reference evidence="2 3" key="1">
    <citation type="journal article" date="2011" name="Proc. Natl. Acad. Sci. U.S.A.">
        <title>Evolutionary erosion of yeast sex chromosomes by mating-type switching accidents.</title>
        <authorList>
            <person name="Gordon J.L."/>
            <person name="Armisen D."/>
            <person name="Proux-Wera E."/>
            <person name="Oheigeartaigh S.S."/>
            <person name="Byrne K.P."/>
            <person name="Wolfe K.H."/>
        </authorList>
    </citation>
    <scope>NUCLEOTIDE SEQUENCE [LARGE SCALE GENOMIC DNA]</scope>
    <source>
        <strain evidence="3">ATCC 10597 / BCRC 20456 / CBS 421 / NBRC 0211 / NRRL Y-12639</strain>
    </source>
</reference>
<protein>
    <submittedName>
        <fullName evidence="2">Uncharacterized protein</fullName>
    </submittedName>
</protein>
<dbReference type="RefSeq" id="XP_003671922.1">
    <property type="nucleotide sequence ID" value="XM_003671874.1"/>
</dbReference>
<feature type="compositionally biased region" description="Polar residues" evidence="1">
    <location>
        <begin position="340"/>
        <end position="367"/>
    </location>
</feature>
<feature type="region of interest" description="Disordered" evidence="1">
    <location>
        <begin position="850"/>
        <end position="877"/>
    </location>
</feature>
<dbReference type="InterPro" id="IPR014842">
    <property type="entry name" value="AFT"/>
</dbReference>
<feature type="compositionally biased region" description="Polar residues" evidence="1">
    <location>
        <begin position="21"/>
        <end position="30"/>
    </location>
</feature>
<sequence length="877" mass="99336">MVYRNKNEKHKNNNEDTNNNMDTYTGNSMGEENGSFPILTNNRPGSPLSSSPASDTSASSTRSSSISDKKEIASTTIITNNNTKTADKNTPTGLNTFTPDNIQLALSQGQNNLIHLDPVPNFIDKADIKPWLQKIFYPQGIEIVIERSDNTKVVFKCKANKKGRTSLKDLKLKSEQNQIAILPPPPPPPKKKNKRSVSRFNICPFRIRATYSLKRKKWNIVVMNNTHSHPLKFNPESDEYKKFKLKLRQDNDTDAIKKFDELEYRTRENLPIQSSIIPCECGLTNEIQSFNIVLPFTIVNNNNNNTNSNNLSKKSSNSNLNIQKPRTKLNDKRTKENLLKKSTASNFLSNTMTSSPSSNVNSRPTLMTHSSSSSSSISSSRNNHIHTHNHHYQRHSHYQSHSNEITLHSHPPHSYHITNMIIDSANANYSIEENNTDDNDDDNNNDNIMAGFIDNSIQNTANDNNGFMNGFVPFDYDSITNLNEIDFTNIFNKQHDHMSNTNTDFSNEQECNLFQNQTNNNNQPQHLNYFDNVPPTNNNTQRNLNLNSYANSNIGHQSSSALNPALFDPLYFALNPHNPAMDTSFPTLNTQPTNVKDLQSPLNEIINSPIFGNTFSENKNSELLLDLMTPQSHHYQNKYTKNDASSSSSQAPVNYEFNQRKTHSDSLQYSSSSPLAFPNGDKQQSQRQKRQGPAFTTNDMEHLLQYPDINSNTQCKNNQFIDQNQHIVINNNNNNSMTALQRDLNLLKGIDEELQSINFPPLFTTTTDNNTQETSNRIHSSSVATDINTIDLNNSINVANHNNNNNNNNNNDNNVEHKRRWNSLSTLTTNKNSNNDNPMIDLNVLNQTTPDIMNDNRRHFSNSRAKSHGTPNSNNNH</sequence>
<dbReference type="HOGENOM" id="CLU_327909_0_0_1"/>
<dbReference type="GO" id="GO:0000981">
    <property type="term" value="F:DNA-binding transcription factor activity, RNA polymerase II-specific"/>
    <property type="evidence" value="ECO:0007669"/>
    <property type="project" value="InterPro"/>
</dbReference>
<accession>G0WFW8</accession>
<evidence type="ECO:0000313" key="3">
    <source>
        <dbReference type="Proteomes" id="UP000000689"/>
    </source>
</evidence>
<dbReference type="KEGG" id="ndi:NDAI_0I01100"/>
<feature type="compositionally biased region" description="Low complexity" evidence="1">
    <location>
        <begin position="46"/>
        <end position="66"/>
    </location>
</feature>
<dbReference type="Proteomes" id="UP000000689">
    <property type="component" value="Chromosome 9"/>
</dbReference>
<dbReference type="GO" id="GO:0010106">
    <property type="term" value="P:cellular response to iron ion starvation"/>
    <property type="evidence" value="ECO:0007669"/>
    <property type="project" value="InterPro"/>
</dbReference>
<feature type="compositionally biased region" description="Low complexity" evidence="1">
    <location>
        <begin position="368"/>
        <end position="382"/>
    </location>
</feature>
<feature type="compositionally biased region" description="Basic and acidic residues" evidence="1">
    <location>
        <begin position="328"/>
        <end position="339"/>
    </location>
</feature>
<gene>
    <name evidence="2" type="primary">NDAI0I01100</name>
    <name evidence="2" type="ordered locus">NDAI_0I01100</name>
</gene>
<dbReference type="GO" id="GO:0045944">
    <property type="term" value="P:positive regulation of transcription by RNA polymerase II"/>
    <property type="evidence" value="ECO:0007669"/>
    <property type="project" value="InterPro"/>
</dbReference>
<dbReference type="eggNOG" id="KOG4818">
    <property type="taxonomic scope" value="Eukaryota"/>
</dbReference>
<feature type="compositionally biased region" description="Low complexity" evidence="1">
    <location>
        <begin position="307"/>
        <end position="321"/>
    </location>
</feature>
<feature type="region of interest" description="Disordered" evidence="1">
    <location>
        <begin position="307"/>
        <end position="411"/>
    </location>
</feature>
<name>G0WFW8_NAUDC</name>
<feature type="region of interest" description="Disordered" evidence="1">
    <location>
        <begin position="659"/>
        <end position="694"/>
    </location>
</feature>
<dbReference type="AlphaFoldDB" id="G0WFW8"/>
<dbReference type="EMBL" id="HE580275">
    <property type="protein sequence ID" value="CCD26679.1"/>
    <property type="molecule type" value="Genomic_DNA"/>
</dbReference>
<dbReference type="Pfam" id="PF08731">
    <property type="entry name" value="AFT"/>
    <property type="match status" value="1"/>
</dbReference>
<feature type="compositionally biased region" description="Basic residues" evidence="1">
    <location>
        <begin position="383"/>
        <end position="398"/>
    </location>
</feature>
<proteinExistence type="predicted"/>
<keyword evidence="3" id="KW-1185">Reference proteome</keyword>
<dbReference type="GeneID" id="11493533"/>
<feature type="region of interest" description="Disordered" evidence="1">
    <location>
        <begin position="1"/>
        <end position="72"/>
    </location>
</feature>
<dbReference type="STRING" id="1071378.G0WFW8"/>
<evidence type="ECO:0000313" key="2">
    <source>
        <dbReference type="EMBL" id="CCD26679.1"/>
    </source>
</evidence>
<dbReference type="OrthoDB" id="4068596at2759"/>
<evidence type="ECO:0000256" key="1">
    <source>
        <dbReference type="SAM" id="MobiDB-lite"/>
    </source>
</evidence>